<proteinExistence type="predicted"/>
<name>A0AC34GA45_9BILA</name>
<dbReference type="Proteomes" id="UP000887579">
    <property type="component" value="Unplaced"/>
</dbReference>
<organism evidence="1 2">
    <name type="scientific">Panagrolaimus sp. ES5</name>
    <dbReference type="NCBI Taxonomy" id="591445"/>
    <lineage>
        <taxon>Eukaryota</taxon>
        <taxon>Metazoa</taxon>
        <taxon>Ecdysozoa</taxon>
        <taxon>Nematoda</taxon>
        <taxon>Chromadorea</taxon>
        <taxon>Rhabditida</taxon>
        <taxon>Tylenchina</taxon>
        <taxon>Panagrolaimomorpha</taxon>
        <taxon>Panagrolaimoidea</taxon>
        <taxon>Panagrolaimidae</taxon>
        <taxon>Panagrolaimus</taxon>
    </lineage>
</organism>
<evidence type="ECO:0000313" key="1">
    <source>
        <dbReference type="Proteomes" id="UP000887579"/>
    </source>
</evidence>
<dbReference type="WBParaSite" id="ES5_v2.g26570.t1">
    <property type="protein sequence ID" value="ES5_v2.g26570.t1"/>
    <property type="gene ID" value="ES5_v2.g26570"/>
</dbReference>
<accession>A0AC34GA45</accession>
<reference evidence="2" key="1">
    <citation type="submission" date="2022-11" db="UniProtKB">
        <authorList>
            <consortium name="WormBaseParasite"/>
        </authorList>
    </citation>
    <scope>IDENTIFICATION</scope>
</reference>
<evidence type="ECO:0000313" key="2">
    <source>
        <dbReference type="WBParaSite" id="ES5_v2.g26570.t1"/>
    </source>
</evidence>
<sequence length="418" mass="44607">MSLFYKRTAGLALCTLFSATSLYAQQSITGIVSDANGPISGVTVTVKGTTKGTQTIANGSFTIQAAQGETLRISIVGYKTQEIVVGSNKAINVTLTSDAAALDEVVVTAMGIKRESKALGYAVSNIKADEITKAGNTNFGSALYGKAPGVKITTAPGGSASAVNVQIRGINSLNYQRQPLYVVDGIIIRNDQQNGAAGANNNNFDRDQRIRGNGMLDINPADIDNISILKGAAASALYGSDAASGVIVITTKKGTKGRGLGVDFNYTGSLERAAFLPKFQNEYGPGYDAGINVTNGATAEGWILDPKSPSGRRPYFRSYASFGPKFTGEDVLWWDGQLSNRLSTDIVANYINTNTHNRTYLLGQVLGSFDGFFSRTEDMAAMKKAYQTSDGYKYSKLGTGRPEDFIYTMRASNLLDYF</sequence>
<protein>
    <submittedName>
        <fullName evidence="2">TonB-dependent receptor plug domain-containing protein</fullName>
    </submittedName>
</protein>